<protein>
    <recommendedName>
        <fullName evidence="14">GspL cytoplasmic actin-ATPase-like domain-containing protein</fullName>
    </recommendedName>
</protein>
<evidence type="ECO:0000256" key="2">
    <source>
        <dbReference type="ARBA" id="ARBA00005318"/>
    </source>
</evidence>
<evidence type="ECO:0000256" key="6">
    <source>
        <dbReference type="ARBA" id="ARBA00022692"/>
    </source>
</evidence>
<evidence type="ECO:0000259" key="10">
    <source>
        <dbReference type="Pfam" id="PF05134"/>
    </source>
</evidence>
<keyword evidence="5" id="KW-0997">Cell inner membrane</keyword>
<dbReference type="CDD" id="cd24017">
    <property type="entry name" value="ASKHA_T2SSL_N"/>
    <property type="match status" value="1"/>
</dbReference>
<keyword evidence="7" id="KW-0653">Protein transport</keyword>
<dbReference type="Pfam" id="PF05134">
    <property type="entry name" value="T2SSL"/>
    <property type="match status" value="1"/>
</dbReference>
<dbReference type="NCBIfam" id="TIGR01709">
    <property type="entry name" value="typeII_sec_gspL"/>
    <property type="match status" value="1"/>
</dbReference>
<comment type="caution">
    <text evidence="12">The sequence shown here is derived from an EMBL/GenBank/DDBJ whole genome shotgun (WGS) entry which is preliminary data.</text>
</comment>
<dbReference type="Gene3D" id="3.30.1360.100">
    <property type="entry name" value="General secretion pathway protein M, EpsM"/>
    <property type="match status" value="1"/>
</dbReference>
<dbReference type="EMBL" id="SRXW01000001">
    <property type="protein sequence ID" value="TGY90383.1"/>
    <property type="molecule type" value="Genomic_DNA"/>
</dbReference>
<dbReference type="InterPro" id="IPR024230">
    <property type="entry name" value="GspL_cyto_dom"/>
</dbReference>
<keyword evidence="8" id="KW-1133">Transmembrane helix</keyword>
<dbReference type="Pfam" id="PF12693">
    <property type="entry name" value="GspL_C"/>
    <property type="match status" value="1"/>
</dbReference>
<dbReference type="GO" id="GO:0009276">
    <property type="term" value="C:Gram-negative-bacterium-type cell wall"/>
    <property type="evidence" value="ECO:0007669"/>
    <property type="project" value="InterPro"/>
</dbReference>
<feature type="domain" description="GspL periplasmic" evidence="11">
    <location>
        <begin position="275"/>
        <end position="424"/>
    </location>
</feature>
<dbReference type="AlphaFoldDB" id="A0A4S2H4C8"/>
<dbReference type="GO" id="GO:0015627">
    <property type="term" value="C:type II protein secretion system complex"/>
    <property type="evidence" value="ECO:0007669"/>
    <property type="project" value="InterPro"/>
</dbReference>
<comment type="similarity">
    <text evidence="2">Belongs to the GSP L family.</text>
</comment>
<reference evidence="12 13" key="1">
    <citation type="journal article" date="2017" name="Int. J. Syst. Evol. Microbiol.">
        <title>Marinicauda algicola sp. nov., isolated from a marine red alga Rhodosorus marinus.</title>
        <authorList>
            <person name="Jeong S.E."/>
            <person name="Jeon S.H."/>
            <person name="Chun B.H."/>
            <person name="Kim D.W."/>
            <person name="Jeon C.O."/>
        </authorList>
    </citation>
    <scope>NUCLEOTIDE SEQUENCE [LARGE SCALE GENOMIC DNA]</scope>
    <source>
        <strain evidence="12 13">JCM 31718</strain>
    </source>
</reference>
<dbReference type="SUPFAM" id="SSF53067">
    <property type="entry name" value="Actin-like ATPase domain"/>
    <property type="match status" value="1"/>
</dbReference>
<organism evidence="12 13">
    <name type="scientific">Marinicauda algicola</name>
    <dbReference type="NCBI Taxonomy" id="2029849"/>
    <lineage>
        <taxon>Bacteria</taxon>
        <taxon>Pseudomonadati</taxon>
        <taxon>Pseudomonadota</taxon>
        <taxon>Alphaproteobacteria</taxon>
        <taxon>Maricaulales</taxon>
        <taxon>Maricaulaceae</taxon>
        <taxon>Marinicauda</taxon>
    </lineage>
</organism>
<dbReference type="OrthoDB" id="7625898at2"/>
<dbReference type="GO" id="GO:0005886">
    <property type="term" value="C:plasma membrane"/>
    <property type="evidence" value="ECO:0007669"/>
    <property type="project" value="UniProtKB-SubCell"/>
</dbReference>
<comment type="subcellular location">
    <subcellularLocation>
        <location evidence="1">Cell inner membrane</location>
        <topology evidence="1">Single-pass membrane protein</topology>
    </subcellularLocation>
</comment>
<keyword evidence="6" id="KW-0812">Transmembrane</keyword>
<dbReference type="Gene3D" id="3.30.420.380">
    <property type="match status" value="1"/>
</dbReference>
<evidence type="ECO:0000256" key="7">
    <source>
        <dbReference type="ARBA" id="ARBA00022927"/>
    </source>
</evidence>
<keyword evidence="9" id="KW-0472">Membrane</keyword>
<dbReference type="PIRSF" id="PIRSF015761">
    <property type="entry name" value="Protein_L"/>
    <property type="match status" value="1"/>
</dbReference>
<evidence type="ECO:0000259" key="11">
    <source>
        <dbReference type="Pfam" id="PF12693"/>
    </source>
</evidence>
<evidence type="ECO:0000256" key="3">
    <source>
        <dbReference type="ARBA" id="ARBA00022448"/>
    </source>
</evidence>
<dbReference type="GO" id="GO:0015628">
    <property type="term" value="P:protein secretion by the type II secretion system"/>
    <property type="evidence" value="ECO:0007669"/>
    <property type="project" value="InterPro"/>
</dbReference>
<dbReference type="InterPro" id="IPR025691">
    <property type="entry name" value="GspL_pp_dom"/>
</dbReference>
<keyword evidence="3" id="KW-0813">Transport</keyword>
<dbReference type="Proteomes" id="UP000308054">
    <property type="component" value="Unassembled WGS sequence"/>
</dbReference>
<evidence type="ECO:0000256" key="9">
    <source>
        <dbReference type="ARBA" id="ARBA00023136"/>
    </source>
</evidence>
<evidence type="ECO:0000313" key="13">
    <source>
        <dbReference type="Proteomes" id="UP000308054"/>
    </source>
</evidence>
<dbReference type="InterPro" id="IPR043129">
    <property type="entry name" value="ATPase_NBD"/>
</dbReference>
<evidence type="ECO:0000256" key="1">
    <source>
        <dbReference type="ARBA" id="ARBA00004377"/>
    </source>
</evidence>
<keyword evidence="4" id="KW-1003">Cell membrane</keyword>
<feature type="domain" description="GspL cytoplasmic actin-ATPase-like" evidence="10">
    <location>
        <begin position="13"/>
        <end position="161"/>
    </location>
</feature>
<evidence type="ECO:0000256" key="8">
    <source>
        <dbReference type="ARBA" id="ARBA00022989"/>
    </source>
</evidence>
<name>A0A4S2H4C8_9PROT</name>
<evidence type="ECO:0000313" key="12">
    <source>
        <dbReference type="EMBL" id="TGY90383.1"/>
    </source>
</evidence>
<keyword evidence="13" id="KW-1185">Reference proteome</keyword>
<evidence type="ECO:0008006" key="14">
    <source>
        <dbReference type="Google" id="ProtNLM"/>
    </source>
</evidence>
<dbReference type="InterPro" id="IPR007812">
    <property type="entry name" value="T2SS_protein-GspL"/>
</dbReference>
<evidence type="ECO:0000256" key="5">
    <source>
        <dbReference type="ARBA" id="ARBA00022519"/>
    </source>
</evidence>
<dbReference type="RefSeq" id="WP_135994882.1">
    <property type="nucleotide sequence ID" value="NZ_CP071057.1"/>
</dbReference>
<evidence type="ECO:0000256" key="4">
    <source>
        <dbReference type="ARBA" id="ARBA00022475"/>
    </source>
</evidence>
<gene>
    <name evidence="12" type="ORF">E5163_04480</name>
</gene>
<accession>A0A4S2H4C8</accession>
<sequence length="426" mass="43934">MSVLVVSLPPGGGTENARVPWALVGADGGLVAEGQIAPGEMPALPEGGRAERAVALMPAQDVFVRYLAVPGRSEREAAQAAPFLVEEELAAPLETQAVAVGPRDAEGRGWLLAVSKPVQARWRSYLAGLGVKPVHAVPDALLLDAHGGDLVVAAVDGTILFLTRAGDRLRPGGAGDDIGEQPAAGVPLCGGIDAELAEIVLPALGARVKPRRLLVSPDIDPALIAPDDSPIALKRQPAPDLRLEAACMPEAALARLPALFGEALVSGIDWAALARPWRRAAALAGIAVLGAAGLLVGEGLYYAQRAEAFYEASRELYRAELDERAIDPAAQIATRLRALGGAPGESEFLELAAALGAVAAASESVQLESVRYSAERGGLSVTATYPDFADFEAFRAAAEAAGLVIEDGGARQGETGVTGDFLVRLS</sequence>
<proteinExistence type="inferred from homology"/>